<feature type="transmembrane region" description="Helical" evidence="6">
    <location>
        <begin position="197"/>
        <end position="216"/>
    </location>
</feature>
<feature type="transmembrane region" description="Helical" evidence="6">
    <location>
        <begin position="223"/>
        <end position="246"/>
    </location>
</feature>
<evidence type="ECO:0000256" key="4">
    <source>
        <dbReference type="ARBA" id="ARBA00022989"/>
    </source>
</evidence>
<name>A0AAW1TCU7_9CHLO</name>
<organism evidence="7 8">
    <name type="scientific">Apatococcus fuscideae</name>
    <dbReference type="NCBI Taxonomy" id="2026836"/>
    <lineage>
        <taxon>Eukaryota</taxon>
        <taxon>Viridiplantae</taxon>
        <taxon>Chlorophyta</taxon>
        <taxon>core chlorophytes</taxon>
        <taxon>Trebouxiophyceae</taxon>
        <taxon>Chlorellales</taxon>
        <taxon>Chlorellaceae</taxon>
        <taxon>Apatococcus</taxon>
    </lineage>
</organism>
<feature type="transmembrane region" description="Helical" evidence="6">
    <location>
        <begin position="322"/>
        <end position="343"/>
    </location>
</feature>
<dbReference type="AlphaFoldDB" id="A0AAW1TCU7"/>
<feature type="transmembrane region" description="Helical" evidence="6">
    <location>
        <begin position="107"/>
        <end position="128"/>
    </location>
</feature>
<comment type="subcellular location">
    <subcellularLocation>
        <location evidence="1">Membrane</location>
        <topology evidence="1">Multi-pass membrane protein</topology>
    </subcellularLocation>
</comment>
<evidence type="ECO:0000256" key="2">
    <source>
        <dbReference type="ARBA" id="ARBA00006665"/>
    </source>
</evidence>
<dbReference type="PANTHER" id="PTHR10383:SF9">
    <property type="entry name" value="SERINE INCORPORATOR, ISOFORM F"/>
    <property type="match status" value="1"/>
</dbReference>
<comment type="caution">
    <text evidence="7">The sequence shown here is derived from an EMBL/GenBank/DDBJ whole genome shotgun (WGS) entry which is preliminary data.</text>
</comment>
<evidence type="ECO:0000256" key="1">
    <source>
        <dbReference type="ARBA" id="ARBA00004141"/>
    </source>
</evidence>
<evidence type="ECO:0008006" key="9">
    <source>
        <dbReference type="Google" id="ProtNLM"/>
    </source>
</evidence>
<dbReference type="Pfam" id="PF03348">
    <property type="entry name" value="Serinc"/>
    <property type="match status" value="1"/>
</dbReference>
<accession>A0AAW1TCU7</accession>
<dbReference type="GO" id="GO:0016020">
    <property type="term" value="C:membrane"/>
    <property type="evidence" value="ECO:0007669"/>
    <property type="project" value="UniProtKB-SubCell"/>
</dbReference>
<evidence type="ECO:0000256" key="5">
    <source>
        <dbReference type="ARBA" id="ARBA00023136"/>
    </source>
</evidence>
<evidence type="ECO:0000313" key="8">
    <source>
        <dbReference type="Proteomes" id="UP001485043"/>
    </source>
</evidence>
<evidence type="ECO:0000313" key="7">
    <source>
        <dbReference type="EMBL" id="KAK9867400.1"/>
    </source>
</evidence>
<keyword evidence="3 6" id="KW-0812">Transmembrane</keyword>
<gene>
    <name evidence="7" type="ORF">WJX84_004681</name>
</gene>
<feature type="transmembrane region" description="Helical" evidence="6">
    <location>
        <begin position="165"/>
        <end position="191"/>
    </location>
</feature>
<feature type="transmembrane region" description="Helical" evidence="6">
    <location>
        <begin position="363"/>
        <end position="383"/>
    </location>
</feature>
<feature type="transmembrane region" description="Helical" evidence="6">
    <location>
        <begin position="12"/>
        <end position="33"/>
    </location>
</feature>
<comment type="similarity">
    <text evidence="2">Belongs to the TDE1 family.</text>
</comment>
<dbReference type="EMBL" id="JALJOV010000089">
    <property type="protein sequence ID" value="KAK9867400.1"/>
    <property type="molecule type" value="Genomic_DNA"/>
</dbReference>
<keyword evidence="4 6" id="KW-1133">Transmembrane helix</keyword>
<dbReference type="Proteomes" id="UP001485043">
    <property type="component" value="Unassembled WGS sequence"/>
</dbReference>
<evidence type="ECO:0000256" key="6">
    <source>
        <dbReference type="SAM" id="Phobius"/>
    </source>
</evidence>
<keyword evidence="5 6" id="KW-0472">Membrane</keyword>
<proteinExistence type="inferred from homology"/>
<reference evidence="7 8" key="1">
    <citation type="journal article" date="2024" name="Nat. Commun.">
        <title>Phylogenomics reveals the evolutionary origins of lichenization in chlorophyte algae.</title>
        <authorList>
            <person name="Puginier C."/>
            <person name="Libourel C."/>
            <person name="Otte J."/>
            <person name="Skaloud P."/>
            <person name="Haon M."/>
            <person name="Grisel S."/>
            <person name="Petersen M."/>
            <person name="Berrin J.G."/>
            <person name="Delaux P.M."/>
            <person name="Dal Grande F."/>
            <person name="Keller J."/>
        </authorList>
    </citation>
    <scope>NUCLEOTIDE SEQUENCE [LARGE SCALE GENOMIC DNA]</scope>
    <source>
        <strain evidence="7 8">SAG 2523</strain>
    </source>
</reference>
<dbReference type="PANTHER" id="PTHR10383">
    <property type="entry name" value="SERINE INCORPORATOR"/>
    <property type="match status" value="1"/>
</dbReference>
<evidence type="ECO:0000256" key="3">
    <source>
        <dbReference type="ARBA" id="ARBA00022692"/>
    </source>
</evidence>
<sequence>MAARTCLCEVSPVLAKWIYFILFSVTALATWMLRDYSYEALSKISVLRSCLGDGVSGDGTCVGKGAVLRISFGNVMFFALNLLLTLGMRKKDSWRRPLHTGLWPLKIVVWAALIGVTFAFPNHAVYIYGQVARVLSGFFLVLQVLIMIDFIYLINIWLLERDHCLPGLVIGTLITFIGSLGVTGVLYYFYAPSIHCHLNIFFITITLILGIGYSILSVTPIRVANAGLLTSGCVFGYCVYLTWSALTSETVDRACVHNGGTGSRGIKIVGFVLAILSILAATFTSATTTIFETKSAADPEAAATLGEGEDDNKDSTGERADLFHFVFLLGSAYMAMLFTGWSLNNTPGQFTIDYGWFSVWVKMASSWFSALLYVWTLVAPVILRNRNFS</sequence>
<feature type="transmembrane region" description="Helical" evidence="6">
    <location>
        <begin position="266"/>
        <end position="286"/>
    </location>
</feature>
<keyword evidence="8" id="KW-1185">Reference proteome</keyword>
<feature type="transmembrane region" description="Helical" evidence="6">
    <location>
        <begin position="134"/>
        <end position="158"/>
    </location>
</feature>
<feature type="transmembrane region" description="Helical" evidence="6">
    <location>
        <begin position="66"/>
        <end position="86"/>
    </location>
</feature>
<dbReference type="InterPro" id="IPR005016">
    <property type="entry name" value="TDE1/TMS"/>
</dbReference>
<protein>
    <recommendedName>
        <fullName evidence="9">Serine incorporator</fullName>
    </recommendedName>
</protein>